<accession>A0AAP4BRG1</accession>
<keyword evidence="2" id="KW-0472">Membrane</keyword>
<keyword evidence="3" id="KW-0732">Signal</keyword>
<keyword evidence="2" id="KW-1133">Transmembrane helix</keyword>
<evidence type="ECO:0000313" key="5">
    <source>
        <dbReference type="EMBL" id="MDK4307150.1"/>
    </source>
</evidence>
<organism evidence="5 6">
    <name type="scientific">Corynebacterium pseudodiphtheriticum</name>
    <dbReference type="NCBI Taxonomy" id="37637"/>
    <lineage>
        <taxon>Bacteria</taxon>
        <taxon>Bacillati</taxon>
        <taxon>Actinomycetota</taxon>
        <taxon>Actinomycetes</taxon>
        <taxon>Mycobacteriales</taxon>
        <taxon>Corynebacteriaceae</taxon>
        <taxon>Corynebacterium</taxon>
    </lineage>
</organism>
<comment type="caution">
    <text evidence="5">The sequence shown here is derived from an EMBL/GenBank/DDBJ whole genome shotgun (WGS) entry which is preliminary data.</text>
</comment>
<dbReference type="Proteomes" id="UP001224412">
    <property type="component" value="Unassembled WGS sequence"/>
</dbReference>
<dbReference type="EMBL" id="JASNVH010000008">
    <property type="protein sequence ID" value="MDK4307150.1"/>
    <property type="molecule type" value="Genomic_DNA"/>
</dbReference>
<reference evidence="5" key="1">
    <citation type="submission" date="2023-05" db="EMBL/GenBank/DDBJ databases">
        <title>Metabolic capabilities are highly conserved among human nasal-associated Corynebacterium species in pangenomic analyses.</title>
        <authorList>
            <person name="Tran T.H."/>
            <person name="Roberts A.Q."/>
            <person name="Escapa I.F."/>
            <person name="Gao W."/>
            <person name="Conlan S."/>
            <person name="Kong H."/>
            <person name="Segre J.A."/>
            <person name="Kelly M.S."/>
            <person name="Lemon K.P."/>
        </authorList>
    </citation>
    <scope>NUCLEOTIDE SEQUENCE</scope>
    <source>
        <strain evidence="5">KPL2773</strain>
    </source>
</reference>
<feature type="domain" description="Htaa" evidence="4">
    <location>
        <begin position="48"/>
        <end position="208"/>
    </location>
</feature>
<proteinExistence type="predicted"/>
<evidence type="ECO:0000256" key="3">
    <source>
        <dbReference type="SAM" id="SignalP"/>
    </source>
</evidence>
<evidence type="ECO:0000256" key="2">
    <source>
        <dbReference type="SAM" id="Phobius"/>
    </source>
</evidence>
<feature type="signal peptide" evidence="3">
    <location>
        <begin position="1"/>
        <end position="28"/>
    </location>
</feature>
<evidence type="ECO:0000313" key="6">
    <source>
        <dbReference type="Proteomes" id="UP001224412"/>
    </source>
</evidence>
<feature type="region of interest" description="Disordered" evidence="1">
    <location>
        <begin position="259"/>
        <end position="355"/>
    </location>
</feature>
<feature type="chain" id="PRO_5042923295" evidence="3">
    <location>
        <begin position="29"/>
        <end position="408"/>
    </location>
</feature>
<sequence>MKNKFSLGASLCVGLAVIGGALTPAAYAQDTQGNAANTCQNPGVEIVDGKIHWGIKESFRNYINGPIARGSWTAAGAVEQDSTEKQAQRQKDFQFHFDVDPQASKIELDKAGNVANSEIRTKDSTLTFEGHHGALYTQMKSPYVKTEGTTVKPGTGYVGYYVEGKSMTEYKPEDRIEANQRTGEGEFGQGTTTGWTRDNNTLTMSGTNLRYTPQPGTDSYKGILQGVDLIFMGIYNDDYKPELDDVRVDLNVKNTCLDKVEDNTAPEANQPQEGTTPPAQDPAQPPVKPEKPNDKQPSEKQPNDKQEEGAKPGDKQQDKKQPPADKKPGADTTPGKEEAKPEAPGSSLGADFSSNPADNKGLSKLQQFFNVALGLATFAGMATMIGNLFHKVFGPQFQHFMNNLPFKI</sequence>
<dbReference type="Pfam" id="PF04213">
    <property type="entry name" value="HtaA"/>
    <property type="match status" value="1"/>
</dbReference>
<name>A0AAP4BRG1_9CORY</name>
<keyword evidence="2" id="KW-0812">Transmembrane</keyword>
<dbReference type="RefSeq" id="WP_284589194.1">
    <property type="nucleotide sequence ID" value="NZ_JASNUC010000013.1"/>
</dbReference>
<gene>
    <name evidence="5" type="ORF">QPX42_06285</name>
</gene>
<dbReference type="AlphaFoldDB" id="A0AAP4BRG1"/>
<evidence type="ECO:0000256" key="1">
    <source>
        <dbReference type="SAM" id="MobiDB-lite"/>
    </source>
</evidence>
<feature type="compositionally biased region" description="Basic and acidic residues" evidence="1">
    <location>
        <begin position="288"/>
        <end position="341"/>
    </location>
</feature>
<dbReference type="InterPro" id="IPR007331">
    <property type="entry name" value="Htaa"/>
</dbReference>
<protein>
    <submittedName>
        <fullName evidence="5">HtaA domain-containing protein</fullName>
    </submittedName>
</protein>
<evidence type="ECO:0000259" key="4">
    <source>
        <dbReference type="Pfam" id="PF04213"/>
    </source>
</evidence>
<feature type="transmembrane region" description="Helical" evidence="2">
    <location>
        <begin position="368"/>
        <end position="389"/>
    </location>
</feature>